<dbReference type="PANTHER" id="PTHR31094">
    <property type="entry name" value="RIKEN CDNA 2310061I04 GENE"/>
    <property type="match status" value="1"/>
</dbReference>
<dbReference type="GeneTree" id="ENSGT00390000008658"/>
<sequence length="364" mass="40783">MALCVRRLRGAPGLGYRWRSGAGGAAGRLQDGGRVREVAWHPELSPCPRVTALHRHPVPSSRSSLFQQPRHGGATRLYPLPSRHGKALRQLQEILRQSKRLTPPALQHFPCQLIAGPLCVHPPVKKSRHLSSAQQECFRRLFEPRVCRTPYQALALSSLGTVPGVLAFQLTKPAGKRAVPGGTQPDMEQHLAVMYAKLREELPSLLLKSPDYSLYRQDVEFVSSALHIHTRGLVLYTLTLTLARLLFLTYFSNSRISVLKLTSHPETGSIQARWAITALPLHRALFYFFRQDKTELHRTYDAHSTFHLASDGLIQLHKLERVMPSETLSLPKTTLPALALLALGLGEHRPALNFIFCHKTPHKL</sequence>
<reference evidence="1" key="2">
    <citation type="submission" date="2025-09" db="UniProtKB">
        <authorList>
            <consortium name="Ensembl"/>
        </authorList>
    </citation>
    <scope>IDENTIFICATION</scope>
</reference>
<dbReference type="Proteomes" id="UP000694569">
    <property type="component" value="Unplaced"/>
</dbReference>
<dbReference type="InterPro" id="IPR018790">
    <property type="entry name" value="DUF2358"/>
</dbReference>
<proteinExistence type="predicted"/>
<dbReference type="OrthoDB" id="44820at2759"/>
<reference evidence="1" key="1">
    <citation type="submission" date="2025-08" db="UniProtKB">
        <authorList>
            <consortium name="Ensembl"/>
        </authorList>
    </citation>
    <scope>IDENTIFICATION</scope>
</reference>
<dbReference type="Ensembl" id="ENSLLET00000040122.1">
    <property type="protein sequence ID" value="ENSLLEP00000038593.1"/>
    <property type="gene ID" value="ENSLLEG00000024499.1"/>
</dbReference>
<protein>
    <submittedName>
        <fullName evidence="1">Uncharacterized protein</fullName>
    </submittedName>
</protein>
<organism evidence="1 2">
    <name type="scientific">Leptobrachium leishanense</name>
    <name type="common">Leishan spiny toad</name>
    <dbReference type="NCBI Taxonomy" id="445787"/>
    <lineage>
        <taxon>Eukaryota</taxon>
        <taxon>Metazoa</taxon>
        <taxon>Chordata</taxon>
        <taxon>Craniata</taxon>
        <taxon>Vertebrata</taxon>
        <taxon>Euteleostomi</taxon>
        <taxon>Amphibia</taxon>
        <taxon>Batrachia</taxon>
        <taxon>Anura</taxon>
        <taxon>Pelobatoidea</taxon>
        <taxon>Megophryidae</taxon>
        <taxon>Leptobrachium</taxon>
    </lineage>
</organism>
<dbReference type="Pfam" id="PF10184">
    <property type="entry name" value="DUF2358"/>
    <property type="match status" value="1"/>
</dbReference>
<keyword evidence="2" id="KW-1185">Reference proteome</keyword>
<evidence type="ECO:0000313" key="2">
    <source>
        <dbReference type="Proteomes" id="UP000694569"/>
    </source>
</evidence>
<evidence type="ECO:0000313" key="1">
    <source>
        <dbReference type="Ensembl" id="ENSLLEP00000038593.1"/>
    </source>
</evidence>
<accession>A0A8C5WHK0</accession>
<dbReference type="PANTHER" id="PTHR31094:SF2">
    <property type="entry name" value="RIKEN CDNA 2310061I04 GENE"/>
    <property type="match status" value="1"/>
</dbReference>
<name>A0A8C5WHK0_9ANUR</name>
<dbReference type="AlphaFoldDB" id="A0A8C5WHK0"/>